<organism evidence="3 4">
    <name type="scientific">Orbilia oligospora</name>
    <name type="common">Nematode-trapping fungus</name>
    <name type="synonym">Arthrobotrys oligospora</name>
    <dbReference type="NCBI Taxonomy" id="2813651"/>
    <lineage>
        <taxon>Eukaryota</taxon>
        <taxon>Fungi</taxon>
        <taxon>Dikarya</taxon>
        <taxon>Ascomycota</taxon>
        <taxon>Pezizomycotina</taxon>
        <taxon>Orbiliomycetes</taxon>
        <taxon>Orbiliales</taxon>
        <taxon>Orbiliaceae</taxon>
        <taxon>Orbilia</taxon>
    </lineage>
</organism>
<feature type="compositionally biased region" description="Acidic residues" evidence="2">
    <location>
        <begin position="37"/>
        <end position="48"/>
    </location>
</feature>
<name>A0A7C8VVL6_ORBOL</name>
<dbReference type="Proteomes" id="UP000474640">
    <property type="component" value="Unassembled WGS sequence"/>
</dbReference>
<protein>
    <submittedName>
        <fullName evidence="3">Uncharacterized protein</fullName>
    </submittedName>
</protein>
<feature type="coiled-coil region" evidence="1">
    <location>
        <begin position="182"/>
        <end position="216"/>
    </location>
</feature>
<reference evidence="3 4" key="1">
    <citation type="submission" date="2020-01" db="EMBL/GenBank/DDBJ databases">
        <authorList>
            <person name="Palmer J.M."/>
        </authorList>
    </citation>
    <scope>NUCLEOTIDE SEQUENCE [LARGE SCALE GENOMIC DNA]</scope>
    <source>
        <strain evidence="3 4">TWF970</strain>
    </source>
</reference>
<evidence type="ECO:0000256" key="1">
    <source>
        <dbReference type="SAM" id="Coils"/>
    </source>
</evidence>
<evidence type="ECO:0000313" key="3">
    <source>
        <dbReference type="EMBL" id="KAF3286084.1"/>
    </source>
</evidence>
<gene>
    <name evidence="3" type="ORF">TWF970_009638</name>
</gene>
<dbReference type="OrthoDB" id="6359816at2759"/>
<evidence type="ECO:0000313" key="4">
    <source>
        <dbReference type="Proteomes" id="UP000474640"/>
    </source>
</evidence>
<evidence type="ECO:0000256" key="2">
    <source>
        <dbReference type="SAM" id="MobiDB-lite"/>
    </source>
</evidence>
<keyword evidence="1" id="KW-0175">Coiled coil</keyword>
<dbReference type="AlphaFoldDB" id="A0A7C8VVL6"/>
<accession>A0A7C8VVL6</accession>
<comment type="caution">
    <text evidence="3">The sequence shown here is derived from an EMBL/GenBank/DDBJ whole genome shotgun (WGS) entry which is preliminary data.</text>
</comment>
<proteinExistence type="predicted"/>
<sequence>MIHTEPKFSTAPEDSTSALLDTENDSRDSVSAPLEASDNEDDEWLANDDPDRNQTGFASPEKKLIKGHLAILAEKFEFFNSKAPDNCPWRPLKVDMTTFDYNSFVEYIVTLIRGLQFRKITAPEACKRLKAIFELIVDYSKNKLLKVRQEFEMAGIEDTTEHQKIIAKGCLPTAVGILNKGITDQRDSLEKLETTIKDLESHNEKLSKENSLLDAQLHGLFVF</sequence>
<dbReference type="EMBL" id="JAABOJ010000006">
    <property type="protein sequence ID" value="KAF3286084.1"/>
    <property type="molecule type" value="Genomic_DNA"/>
</dbReference>
<feature type="region of interest" description="Disordered" evidence="2">
    <location>
        <begin position="1"/>
        <end position="59"/>
    </location>
</feature>